<gene>
    <name evidence="2" type="ORF">LTRI10_LOCUS11534</name>
</gene>
<feature type="compositionally biased region" description="Gly residues" evidence="1">
    <location>
        <begin position="61"/>
        <end position="72"/>
    </location>
</feature>
<keyword evidence="3" id="KW-1185">Reference proteome</keyword>
<dbReference type="Proteomes" id="UP001497516">
    <property type="component" value="Chromosome 2"/>
</dbReference>
<dbReference type="AlphaFoldDB" id="A0AAV2D814"/>
<accession>A0AAV2D814</accession>
<feature type="region of interest" description="Disordered" evidence="1">
    <location>
        <begin position="28"/>
        <end position="72"/>
    </location>
</feature>
<evidence type="ECO:0000313" key="2">
    <source>
        <dbReference type="EMBL" id="CAL1368359.1"/>
    </source>
</evidence>
<evidence type="ECO:0000256" key="1">
    <source>
        <dbReference type="SAM" id="MobiDB-lite"/>
    </source>
</evidence>
<name>A0AAV2D814_9ROSI</name>
<organism evidence="2 3">
    <name type="scientific">Linum trigynum</name>
    <dbReference type="NCBI Taxonomy" id="586398"/>
    <lineage>
        <taxon>Eukaryota</taxon>
        <taxon>Viridiplantae</taxon>
        <taxon>Streptophyta</taxon>
        <taxon>Embryophyta</taxon>
        <taxon>Tracheophyta</taxon>
        <taxon>Spermatophyta</taxon>
        <taxon>Magnoliopsida</taxon>
        <taxon>eudicotyledons</taxon>
        <taxon>Gunneridae</taxon>
        <taxon>Pentapetalae</taxon>
        <taxon>rosids</taxon>
        <taxon>fabids</taxon>
        <taxon>Malpighiales</taxon>
        <taxon>Linaceae</taxon>
        <taxon>Linum</taxon>
    </lineage>
</organism>
<evidence type="ECO:0000313" key="3">
    <source>
        <dbReference type="Proteomes" id="UP001497516"/>
    </source>
</evidence>
<proteinExistence type="predicted"/>
<sequence length="72" mass="7951">MDLAMVNQHEQVDEIIMEAAKATHGKKLRARRSMQEMEAHRIGPVQPTLQGPRRCRSSKKGCGGDISGSDGY</sequence>
<reference evidence="2 3" key="1">
    <citation type="submission" date="2024-04" db="EMBL/GenBank/DDBJ databases">
        <authorList>
            <person name="Fracassetti M."/>
        </authorList>
    </citation>
    <scope>NUCLEOTIDE SEQUENCE [LARGE SCALE GENOMIC DNA]</scope>
</reference>
<dbReference type="EMBL" id="OZ034815">
    <property type="protein sequence ID" value="CAL1368359.1"/>
    <property type="molecule type" value="Genomic_DNA"/>
</dbReference>
<protein>
    <submittedName>
        <fullName evidence="2">Uncharacterized protein</fullName>
    </submittedName>
</protein>